<dbReference type="InterPro" id="IPR005828">
    <property type="entry name" value="MFS_sugar_transport-like"/>
</dbReference>
<keyword evidence="2 6" id="KW-0812">Transmembrane</keyword>
<dbReference type="CDD" id="cd17316">
    <property type="entry name" value="MFS_SV2_like"/>
    <property type="match status" value="1"/>
</dbReference>
<feature type="transmembrane region" description="Helical" evidence="6">
    <location>
        <begin position="151"/>
        <end position="168"/>
    </location>
</feature>
<feature type="compositionally biased region" description="Basic and acidic residues" evidence="5">
    <location>
        <begin position="480"/>
        <end position="506"/>
    </location>
</feature>
<evidence type="ECO:0000256" key="2">
    <source>
        <dbReference type="ARBA" id="ARBA00022692"/>
    </source>
</evidence>
<evidence type="ECO:0000259" key="7">
    <source>
        <dbReference type="PROSITE" id="PS50850"/>
    </source>
</evidence>
<evidence type="ECO:0000256" key="1">
    <source>
        <dbReference type="ARBA" id="ARBA00004141"/>
    </source>
</evidence>
<feature type="transmembrane region" description="Helical" evidence="6">
    <location>
        <begin position="189"/>
        <end position="205"/>
    </location>
</feature>
<name>A0A3N4HT55_ASCIM</name>
<gene>
    <name evidence="8" type="ORF">BJ508DRAFT_331026</name>
</gene>
<proteinExistence type="predicted"/>
<feature type="transmembrane region" description="Helical" evidence="6">
    <location>
        <begin position="311"/>
        <end position="332"/>
    </location>
</feature>
<keyword evidence="3 6" id="KW-1133">Transmembrane helix</keyword>
<dbReference type="InterPro" id="IPR020846">
    <property type="entry name" value="MFS_dom"/>
</dbReference>
<dbReference type="Gene3D" id="1.20.1250.20">
    <property type="entry name" value="MFS general substrate transporter like domains"/>
    <property type="match status" value="2"/>
</dbReference>
<dbReference type="STRING" id="1160509.A0A3N4HT55"/>
<sequence>MAWSQRALHHLSGVVRPRKAFHSDGDGNRGYGRSRRWPENPIRTLARPTFMNYVYFFVGWMAWTMDGYDFFTVSLSLSRLAEQYDRKRDQISTSITLTLLFRSVGAVIFGLAGDLYGRKWPMIVNLVIVAMLELATAFCTTYQQFLGVRSLFGIGMGGIWGLASSMALENIPIESRGLFSGLLQQGYSLGYLLAAVFNIGVVPHSRHSWRLLFWIGAGLTTAVAIARAGFPESKQFLARKEEERRSGSKMTAKGKVQHFMKDLRQIFRTQWRRMVYCVLLMTAFNALSHTSQDLYPTYMQQTKLFSPHLSTVATIIGTVGATVGGLIVGFLSQSLGRRFSILLTCILGLALLPLWILPSSFSLLALGAFWMQFMVQGAWGVVPIHLQELSPEGLRASFPGVVYQLGNMVASACPQIASSIAESWTTKSKAGKTIPDYGRAQLVMMAVVWVLLAVVTVCGRENRGKSFEEGAVAGPGRETALVHEKGKGMDRTDSEADKSVEIRENV</sequence>
<evidence type="ECO:0000256" key="6">
    <source>
        <dbReference type="SAM" id="Phobius"/>
    </source>
</evidence>
<feature type="transmembrane region" description="Helical" evidence="6">
    <location>
        <begin position="123"/>
        <end position="145"/>
    </location>
</feature>
<dbReference type="GO" id="GO:0005886">
    <property type="term" value="C:plasma membrane"/>
    <property type="evidence" value="ECO:0007669"/>
    <property type="project" value="TreeGrafter"/>
</dbReference>
<comment type="subcellular location">
    <subcellularLocation>
        <location evidence="1">Membrane</location>
        <topology evidence="1">Multi-pass membrane protein</topology>
    </subcellularLocation>
</comment>
<dbReference type="InterPro" id="IPR036259">
    <property type="entry name" value="MFS_trans_sf"/>
</dbReference>
<feature type="transmembrane region" description="Helical" evidence="6">
    <location>
        <begin position="339"/>
        <end position="357"/>
    </location>
</feature>
<feature type="region of interest" description="Disordered" evidence="5">
    <location>
        <begin position="478"/>
        <end position="506"/>
    </location>
</feature>
<dbReference type="AlphaFoldDB" id="A0A3N4HT55"/>
<evidence type="ECO:0000256" key="5">
    <source>
        <dbReference type="SAM" id="MobiDB-lite"/>
    </source>
</evidence>
<dbReference type="EMBL" id="ML119743">
    <property type="protein sequence ID" value="RPA76477.1"/>
    <property type="molecule type" value="Genomic_DNA"/>
</dbReference>
<dbReference type="GO" id="GO:0035879">
    <property type="term" value="P:plasma membrane lactate transport"/>
    <property type="evidence" value="ECO:0007669"/>
    <property type="project" value="TreeGrafter"/>
</dbReference>
<evidence type="ECO:0000313" key="8">
    <source>
        <dbReference type="EMBL" id="RPA76477.1"/>
    </source>
</evidence>
<dbReference type="PROSITE" id="PS50850">
    <property type="entry name" value="MFS"/>
    <property type="match status" value="1"/>
</dbReference>
<dbReference type="OrthoDB" id="5296287at2759"/>
<dbReference type="PANTHER" id="PTHR23508">
    <property type="entry name" value="CARBOXYLIC ACID TRANSPORTER PROTEIN HOMOLOG"/>
    <property type="match status" value="1"/>
</dbReference>
<evidence type="ECO:0000256" key="4">
    <source>
        <dbReference type="ARBA" id="ARBA00023136"/>
    </source>
</evidence>
<evidence type="ECO:0000313" key="9">
    <source>
        <dbReference type="Proteomes" id="UP000275078"/>
    </source>
</evidence>
<feature type="transmembrane region" description="Helical" evidence="6">
    <location>
        <begin position="274"/>
        <end position="291"/>
    </location>
</feature>
<keyword evidence="4 6" id="KW-0472">Membrane</keyword>
<evidence type="ECO:0000256" key="3">
    <source>
        <dbReference type="ARBA" id="ARBA00022989"/>
    </source>
</evidence>
<feature type="domain" description="Major facilitator superfamily (MFS) profile" evidence="7">
    <location>
        <begin position="55"/>
        <end position="464"/>
    </location>
</feature>
<keyword evidence="9" id="KW-1185">Reference proteome</keyword>
<feature type="transmembrane region" description="Helical" evidence="6">
    <location>
        <begin position="91"/>
        <end position="111"/>
    </location>
</feature>
<accession>A0A3N4HT55</accession>
<dbReference type="PANTHER" id="PTHR23508:SF10">
    <property type="entry name" value="CARBOXYLIC ACID TRANSPORTER PROTEIN HOMOLOG"/>
    <property type="match status" value="1"/>
</dbReference>
<feature type="transmembrane region" description="Helical" evidence="6">
    <location>
        <begin position="53"/>
        <end position="71"/>
    </location>
</feature>
<dbReference type="GO" id="GO:0015355">
    <property type="term" value="F:secondary active monocarboxylate transmembrane transporter activity"/>
    <property type="evidence" value="ECO:0007669"/>
    <property type="project" value="TreeGrafter"/>
</dbReference>
<dbReference type="SUPFAM" id="SSF103473">
    <property type="entry name" value="MFS general substrate transporter"/>
    <property type="match status" value="1"/>
</dbReference>
<reference evidence="8 9" key="1">
    <citation type="journal article" date="2018" name="Nat. Ecol. Evol.">
        <title>Pezizomycetes genomes reveal the molecular basis of ectomycorrhizal truffle lifestyle.</title>
        <authorList>
            <person name="Murat C."/>
            <person name="Payen T."/>
            <person name="Noel B."/>
            <person name="Kuo A."/>
            <person name="Morin E."/>
            <person name="Chen J."/>
            <person name="Kohler A."/>
            <person name="Krizsan K."/>
            <person name="Balestrini R."/>
            <person name="Da Silva C."/>
            <person name="Montanini B."/>
            <person name="Hainaut M."/>
            <person name="Levati E."/>
            <person name="Barry K.W."/>
            <person name="Belfiori B."/>
            <person name="Cichocki N."/>
            <person name="Clum A."/>
            <person name="Dockter R.B."/>
            <person name="Fauchery L."/>
            <person name="Guy J."/>
            <person name="Iotti M."/>
            <person name="Le Tacon F."/>
            <person name="Lindquist E.A."/>
            <person name="Lipzen A."/>
            <person name="Malagnac F."/>
            <person name="Mello A."/>
            <person name="Molinier V."/>
            <person name="Miyauchi S."/>
            <person name="Poulain J."/>
            <person name="Riccioni C."/>
            <person name="Rubini A."/>
            <person name="Sitrit Y."/>
            <person name="Splivallo R."/>
            <person name="Traeger S."/>
            <person name="Wang M."/>
            <person name="Zifcakova L."/>
            <person name="Wipf D."/>
            <person name="Zambonelli A."/>
            <person name="Paolocci F."/>
            <person name="Nowrousian M."/>
            <person name="Ottonello S."/>
            <person name="Baldrian P."/>
            <person name="Spatafora J.W."/>
            <person name="Henrissat B."/>
            <person name="Nagy L.G."/>
            <person name="Aury J.M."/>
            <person name="Wincker P."/>
            <person name="Grigoriev I.V."/>
            <person name="Bonfante P."/>
            <person name="Martin F.M."/>
        </authorList>
    </citation>
    <scope>NUCLEOTIDE SEQUENCE [LARGE SCALE GENOMIC DNA]</scope>
    <source>
        <strain evidence="8 9">RN42</strain>
    </source>
</reference>
<dbReference type="Proteomes" id="UP000275078">
    <property type="component" value="Unassembled WGS sequence"/>
</dbReference>
<organism evidence="8 9">
    <name type="scientific">Ascobolus immersus RN42</name>
    <dbReference type="NCBI Taxonomy" id="1160509"/>
    <lineage>
        <taxon>Eukaryota</taxon>
        <taxon>Fungi</taxon>
        <taxon>Dikarya</taxon>
        <taxon>Ascomycota</taxon>
        <taxon>Pezizomycotina</taxon>
        <taxon>Pezizomycetes</taxon>
        <taxon>Pezizales</taxon>
        <taxon>Ascobolaceae</taxon>
        <taxon>Ascobolus</taxon>
    </lineage>
</organism>
<protein>
    <submittedName>
        <fullName evidence="8">MFS general substrate transporter</fullName>
    </submittedName>
</protein>
<dbReference type="Pfam" id="PF00083">
    <property type="entry name" value="Sugar_tr"/>
    <property type="match status" value="1"/>
</dbReference>
<feature type="transmembrane region" description="Helical" evidence="6">
    <location>
        <begin position="211"/>
        <end position="230"/>
    </location>
</feature>
<feature type="transmembrane region" description="Helical" evidence="6">
    <location>
        <begin position="437"/>
        <end position="458"/>
    </location>
</feature>